<dbReference type="Pfam" id="PF01029">
    <property type="entry name" value="NusB"/>
    <property type="match status" value="1"/>
</dbReference>
<protein>
    <recommendedName>
        <fullName evidence="6">Transcription antitermination protein NusB</fullName>
    </recommendedName>
    <alternativeName>
        <fullName evidence="6">Antitermination factor NusB</fullName>
    </alternativeName>
</protein>
<dbReference type="Proteomes" id="UP000664385">
    <property type="component" value="Unassembled WGS sequence"/>
</dbReference>
<sequence length="136" mass="15140">MSARTKARKRALDILFSSDVRGEEVSVVLAAAAKRAANEPAREASWLYARDIVDGIIDNREEIDEHITTHSRDWKLERMPAVDRALLRIGTWEIVYNDEVPTAVAIDEAVELAKELSTEDSGAFVHGVLARIARSI</sequence>
<dbReference type="PANTHER" id="PTHR11078:SF3">
    <property type="entry name" value="ANTITERMINATION NUSB DOMAIN-CONTAINING PROTEIN"/>
    <property type="match status" value="1"/>
</dbReference>
<gene>
    <name evidence="6 8" type="primary">nusB</name>
    <name evidence="8" type="ORF">JF543_09305</name>
</gene>
<evidence type="ECO:0000256" key="3">
    <source>
        <dbReference type="ARBA" id="ARBA00022884"/>
    </source>
</evidence>
<evidence type="ECO:0000259" key="7">
    <source>
        <dbReference type="Pfam" id="PF01029"/>
    </source>
</evidence>
<dbReference type="GO" id="GO:0031564">
    <property type="term" value="P:transcription antitermination"/>
    <property type="evidence" value="ECO:0007669"/>
    <property type="project" value="UniProtKB-KW"/>
</dbReference>
<dbReference type="GO" id="GO:0005829">
    <property type="term" value="C:cytosol"/>
    <property type="evidence" value="ECO:0007669"/>
    <property type="project" value="TreeGrafter"/>
</dbReference>
<comment type="function">
    <text evidence="6">Involved in transcription antitermination. Required for transcription of ribosomal RNA (rRNA) genes. Binds specifically to the boxA antiterminator sequence of the ribosomal RNA (rrn) operons.</text>
</comment>
<evidence type="ECO:0000256" key="1">
    <source>
        <dbReference type="ARBA" id="ARBA00005952"/>
    </source>
</evidence>
<dbReference type="PANTHER" id="PTHR11078">
    <property type="entry name" value="N UTILIZATION SUBSTANCE PROTEIN B-RELATED"/>
    <property type="match status" value="1"/>
</dbReference>
<keyword evidence="2 6" id="KW-0889">Transcription antitermination</keyword>
<accession>A0A939DW93</accession>
<reference evidence="8" key="1">
    <citation type="submission" date="2020-12" db="EMBL/GenBank/DDBJ databases">
        <title>PHA producing bacteria isolated from mangrove.</title>
        <authorList>
            <person name="Zheng W."/>
            <person name="Yu S."/>
            <person name="Huang Y."/>
        </authorList>
    </citation>
    <scope>NUCLEOTIDE SEQUENCE</scope>
    <source>
        <strain evidence="8">GN8-5</strain>
    </source>
</reference>
<organism evidence="8 9">
    <name type="scientific">Microbacterium esteraromaticum</name>
    <dbReference type="NCBI Taxonomy" id="57043"/>
    <lineage>
        <taxon>Bacteria</taxon>
        <taxon>Bacillati</taxon>
        <taxon>Actinomycetota</taxon>
        <taxon>Actinomycetes</taxon>
        <taxon>Micrococcales</taxon>
        <taxon>Microbacteriaceae</taxon>
        <taxon>Microbacterium</taxon>
    </lineage>
</organism>
<evidence type="ECO:0000256" key="4">
    <source>
        <dbReference type="ARBA" id="ARBA00023015"/>
    </source>
</evidence>
<dbReference type="GO" id="GO:0003723">
    <property type="term" value="F:RNA binding"/>
    <property type="evidence" value="ECO:0007669"/>
    <property type="project" value="UniProtKB-UniRule"/>
</dbReference>
<comment type="caution">
    <text evidence="8">The sequence shown here is derived from an EMBL/GenBank/DDBJ whole genome shotgun (WGS) entry which is preliminary data.</text>
</comment>
<evidence type="ECO:0000313" key="8">
    <source>
        <dbReference type="EMBL" id="MBN8206157.1"/>
    </source>
</evidence>
<evidence type="ECO:0000256" key="5">
    <source>
        <dbReference type="ARBA" id="ARBA00023163"/>
    </source>
</evidence>
<dbReference type="GO" id="GO:0006353">
    <property type="term" value="P:DNA-templated transcription termination"/>
    <property type="evidence" value="ECO:0007669"/>
    <property type="project" value="UniProtKB-UniRule"/>
</dbReference>
<dbReference type="Gene3D" id="1.10.940.10">
    <property type="entry name" value="NusB-like"/>
    <property type="match status" value="1"/>
</dbReference>
<dbReference type="AlphaFoldDB" id="A0A939DW93"/>
<dbReference type="NCBIfam" id="TIGR01951">
    <property type="entry name" value="nusB"/>
    <property type="match status" value="1"/>
</dbReference>
<dbReference type="InterPro" id="IPR006027">
    <property type="entry name" value="NusB_RsmB_TIM44"/>
</dbReference>
<keyword evidence="4 6" id="KW-0805">Transcription regulation</keyword>
<dbReference type="HAMAP" id="MF_00073">
    <property type="entry name" value="NusB"/>
    <property type="match status" value="1"/>
</dbReference>
<evidence type="ECO:0000256" key="6">
    <source>
        <dbReference type="HAMAP-Rule" id="MF_00073"/>
    </source>
</evidence>
<proteinExistence type="inferred from homology"/>
<evidence type="ECO:0000313" key="9">
    <source>
        <dbReference type="Proteomes" id="UP000664385"/>
    </source>
</evidence>
<dbReference type="EMBL" id="JAEMWU010000001">
    <property type="protein sequence ID" value="MBN8206157.1"/>
    <property type="molecule type" value="Genomic_DNA"/>
</dbReference>
<keyword evidence="5 6" id="KW-0804">Transcription</keyword>
<evidence type="ECO:0000256" key="2">
    <source>
        <dbReference type="ARBA" id="ARBA00022814"/>
    </source>
</evidence>
<dbReference type="RefSeq" id="WP_179410797.1">
    <property type="nucleotide sequence ID" value="NZ_CP063379.1"/>
</dbReference>
<dbReference type="InterPro" id="IPR011605">
    <property type="entry name" value="NusB_fam"/>
</dbReference>
<keyword evidence="3 6" id="KW-0694">RNA-binding</keyword>
<name>A0A939DW93_9MICO</name>
<feature type="domain" description="NusB/RsmB/TIM44" evidence="7">
    <location>
        <begin position="6"/>
        <end position="134"/>
    </location>
</feature>
<comment type="similarity">
    <text evidence="1 6">Belongs to the NusB family.</text>
</comment>
<dbReference type="SUPFAM" id="SSF48013">
    <property type="entry name" value="NusB-like"/>
    <property type="match status" value="1"/>
</dbReference>
<dbReference type="InterPro" id="IPR035926">
    <property type="entry name" value="NusB-like_sf"/>
</dbReference>